<sequence>MNSYSQACQDLFVSKVLKNKRQGTFLEIGSNHPINTNNTYLLEKEYDWKGIMIEYDESFEPLYKEYRPNSIYIIDDARAVDYRGALDSNNFPENIDYLSLDLDVDNRSTLDTFLLLNSTVFDKYKFATITLEHDIWSGDYFDTRNTTRDILKKRGYVLVYPDVTVYYGGCKPFEDWYVHPDLVDMRLINAIKSDTSLTVDEIRLKLESLTY</sequence>
<evidence type="ECO:0008006" key="2">
    <source>
        <dbReference type="Google" id="ProtNLM"/>
    </source>
</evidence>
<reference evidence="1" key="1">
    <citation type="journal article" date="2020" name="Nature">
        <title>Giant virus diversity and host interactions through global metagenomics.</title>
        <authorList>
            <person name="Schulz F."/>
            <person name="Roux S."/>
            <person name="Paez-Espino D."/>
            <person name="Jungbluth S."/>
            <person name="Walsh D.A."/>
            <person name="Denef V.J."/>
            <person name="McMahon K.D."/>
            <person name="Konstantinidis K.T."/>
            <person name="Eloe-Fadrosh E.A."/>
            <person name="Kyrpides N.C."/>
            <person name="Woyke T."/>
        </authorList>
    </citation>
    <scope>NUCLEOTIDE SEQUENCE</scope>
    <source>
        <strain evidence="1">GVMAG-S-1101171-110</strain>
    </source>
</reference>
<proteinExistence type="predicted"/>
<protein>
    <recommendedName>
        <fullName evidence="2">Methyltransferase</fullName>
    </recommendedName>
</protein>
<accession>A0A6C0K2K1</accession>
<dbReference type="EMBL" id="MN740798">
    <property type="protein sequence ID" value="QHU12285.1"/>
    <property type="molecule type" value="Genomic_DNA"/>
</dbReference>
<organism evidence="1">
    <name type="scientific">viral metagenome</name>
    <dbReference type="NCBI Taxonomy" id="1070528"/>
    <lineage>
        <taxon>unclassified sequences</taxon>
        <taxon>metagenomes</taxon>
        <taxon>organismal metagenomes</taxon>
    </lineage>
</organism>
<evidence type="ECO:0000313" key="1">
    <source>
        <dbReference type="EMBL" id="QHU12285.1"/>
    </source>
</evidence>
<name>A0A6C0K2K1_9ZZZZ</name>
<dbReference type="AlphaFoldDB" id="A0A6C0K2K1"/>